<dbReference type="SUPFAM" id="SSF56003">
    <property type="entry name" value="Molybdenum cofactor-binding domain"/>
    <property type="match status" value="1"/>
</dbReference>
<gene>
    <name evidence="1" type="ORF">GCM10023144_10860</name>
</gene>
<organism evidence="1 2">
    <name type="scientific">Pigmentiphaga soli</name>
    <dbReference type="NCBI Taxonomy" id="1007095"/>
    <lineage>
        <taxon>Bacteria</taxon>
        <taxon>Pseudomonadati</taxon>
        <taxon>Pseudomonadota</taxon>
        <taxon>Betaproteobacteria</taxon>
        <taxon>Burkholderiales</taxon>
        <taxon>Alcaligenaceae</taxon>
        <taxon>Pigmentiphaga</taxon>
    </lineage>
</organism>
<sequence length="49" mass="4856">MASTGAGAPASMPIGAAIANAVFDAVGARLRQAPFTPERVRATLAQTTA</sequence>
<dbReference type="PANTHER" id="PTHR47495:SF1">
    <property type="entry name" value="BLL3820 PROTEIN"/>
    <property type="match status" value="1"/>
</dbReference>
<dbReference type="Proteomes" id="UP001501671">
    <property type="component" value="Unassembled WGS sequence"/>
</dbReference>
<protein>
    <recommendedName>
        <fullName evidence="3">Xanthine dehydrogenase family protein molybdopterin-binding subunit</fullName>
    </recommendedName>
</protein>
<proteinExistence type="predicted"/>
<reference evidence="2" key="1">
    <citation type="journal article" date="2019" name="Int. J. Syst. Evol. Microbiol.">
        <title>The Global Catalogue of Microorganisms (GCM) 10K type strain sequencing project: providing services to taxonomists for standard genome sequencing and annotation.</title>
        <authorList>
            <consortium name="The Broad Institute Genomics Platform"/>
            <consortium name="The Broad Institute Genome Sequencing Center for Infectious Disease"/>
            <person name="Wu L."/>
            <person name="Ma J."/>
        </authorList>
    </citation>
    <scope>NUCLEOTIDE SEQUENCE [LARGE SCALE GENOMIC DNA]</scope>
    <source>
        <strain evidence="2">JCM 17666</strain>
    </source>
</reference>
<dbReference type="InterPro" id="IPR052516">
    <property type="entry name" value="N-heterocyclic_Hydroxylase"/>
</dbReference>
<dbReference type="EMBL" id="BAABFO010000004">
    <property type="protein sequence ID" value="GAA4326877.1"/>
    <property type="molecule type" value="Genomic_DNA"/>
</dbReference>
<evidence type="ECO:0000313" key="1">
    <source>
        <dbReference type="EMBL" id="GAA4326877.1"/>
    </source>
</evidence>
<evidence type="ECO:0008006" key="3">
    <source>
        <dbReference type="Google" id="ProtNLM"/>
    </source>
</evidence>
<dbReference type="PANTHER" id="PTHR47495">
    <property type="entry name" value="ALDEHYDE DEHYDROGENASE"/>
    <property type="match status" value="1"/>
</dbReference>
<dbReference type="RefSeq" id="WP_345247459.1">
    <property type="nucleotide sequence ID" value="NZ_BAABFO010000004.1"/>
</dbReference>
<evidence type="ECO:0000313" key="2">
    <source>
        <dbReference type="Proteomes" id="UP001501671"/>
    </source>
</evidence>
<accession>A0ABP8GMA1</accession>
<name>A0ABP8GMA1_9BURK</name>
<keyword evidence="2" id="KW-1185">Reference proteome</keyword>
<dbReference type="Gene3D" id="3.30.365.10">
    <property type="entry name" value="Aldehyde oxidase/xanthine dehydrogenase, molybdopterin binding domain"/>
    <property type="match status" value="1"/>
</dbReference>
<dbReference type="InterPro" id="IPR037165">
    <property type="entry name" value="AldOxase/xan_DH_Mopterin-bd_sf"/>
</dbReference>
<comment type="caution">
    <text evidence="1">The sequence shown here is derived from an EMBL/GenBank/DDBJ whole genome shotgun (WGS) entry which is preliminary data.</text>
</comment>